<gene>
    <name evidence="3" type="ORF">BDA99DRAFT_536274</name>
</gene>
<evidence type="ECO:0000256" key="1">
    <source>
        <dbReference type="SAM" id="MobiDB-lite"/>
    </source>
</evidence>
<comment type="caution">
    <text evidence="3">The sequence shown here is derived from an EMBL/GenBank/DDBJ whole genome shotgun (WGS) entry which is preliminary data.</text>
</comment>
<feature type="compositionally biased region" description="Basic and acidic residues" evidence="1">
    <location>
        <begin position="166"/>
        <end position="189"/>
    </location>
</feature>
<reference evidence="3" key="1">
    <citation type="journal article" date="2022" name="IScience">
        <title>Evolution of zygomycete secretomes and the origins of terrestrial fungal ecologies.</title>
        <authorList>
            <person name="Chang Y."/>
            <person name="Wang Y."/>
            <person name="Mondo S."/>
            <person name="Ahrendt S."/>
            <person name="Andreopoulos W."/>
            <person name="Barry K."/>
            <person name="Beard J."/>
            <person name="Benny G.L."/>
            <person name="Blankenship S."/>
            <person name="Bonito G."/>
            <person name="Cuomo C."/>
            <person name="Desiro A."/>
            <person name="Gervers K.A."/>
            <person name="Hundley H."/>
            <person name="Kuo A."/>
            <person name="LaButti K."/>
            <person name="Lang B.F."/>
            <person name="Lipzen A."/>
            <person name="O'Donnell K."/>
            <person name="Pangilinan J."/>
            <person name="Reynolds N."/>
            <person name="Sandor L."/>
            <person name="Smith M.E."/>
            <person name="Tsang A."/>
            <person name="Grigoriev I.V."/>
            <person name="Stajich J.E."/>
            <person name="Spatafora J.W."/>
        </authorList>
    </citation>
    <scope>NUCLEOTIDE SEQUENCE</scope>
    <source>
        <strain evidence="3">RSA 2281</strain>
    </source>
</reference>
<dbReference type="Proteomes" id="UP001209540">
    <property type="component" value="Unassembled WGS sequence"/>
</dbReference>
<accession>A0AAD5PFR2</accession>
<evidence type="ECO:0000313" key="3">
    <source>
        <dbReference type="EMBL" id="KAI9266870.1"/>
    </source>
</evidence>
<keyword evidence="4" id="KW-1185">Reference proteome</keyword>
<evidence type="ECO:0000313" key="4">
    <source>
        <dbReference type="Proteomes" id="UP001209540"/>
    </source>
</evidence>
<feature type="region of interest" description="Disordered" evidence="1">
    <location>
        <begin position="148"/>
        <end position="189"/>
    </location>
</feature>
<keyword evidence="2" id="KW-0732">Signal</keyword>
<protein>
    <submittedName>
        <fullName evidence="3">Uncharacterized protein</fullName>
    </submittedName>
</protein>
<dbReference type="AlphaFoldDB" id="A0AAD5PFR2"/>
<reference evidence="3" key="2">
    <citation type="submission" date="2023-02" db="EMBL/GenBank/DDBJ databases">
        <authorList>
            <consortium name="DOE Joint Genome Institute"/>
            <person name="Mondo S.J."/>
            <person name="Chang Y."/>
            <person name="Wang Y."/>
            <person name="Ahrendt S."/>
            <person name="Andreopoulos W."/>
            <person name="Barry K."/>
            <person name="Beard J."/>
            <person name="Benny G.L."/>
            <person name="Blankenship S."/>
            <person name="Bonito G."/>
            <person name="Cuomo C."/>
            <person name="Desiro A."/>
            <person name="Gervers K.A."/>
            <person name="Hundley H."/>
            <person name="Kuo A."/>
            <person name="LaButti K."/>
            <person name="Lang B.F."/>
            <person name="Lipzen A."/>
            <person name="O'Donnell K."/>
            <person name="Pangilinan J."/>
            <person name="Reynolds N."/>
            <person name="Sandor L."/>
            <person name="Smith M.W."/>
            <person name="Tsang A."/>
            <person name="Grigoriev I.V."/>
            <person name="Stajich J.E."/>
            <person name="Spatafora J.W."/>
        </authorList>
    </citation>
    <scope>NUCLEOTIDE SEQUENCE</scope>
    <source>
        <strain evidence="3">RSA 2281</strain>
    </source>
</reference>
<proteinExistence type="predicted"/>
<organism evidence="3 4">
    <name type="scientific">Phascolomyces articulosus</name>
    <dbReference type="NCBI Taxonomy" id="60185"/>
    <lineage>
        <taxon>Eukaryota</taxon>
        <taxon>Fungi</taxon>
        <taxon>Fungi incertae sedis</taxon>
        <taxon>Mucoromycota</taxon>
        <taxon>Mucoromycotina</taxon>
        <taxon>Mucoromycetes</taxon>
        <taxon>Mucorales</taxon>
        <taxon>Lichtheimiaceae</taxon>
        <taxon>Phascolomyces</taxon>
    </lineage>
</organism>
<feature type="chain" id="PRO_5042108130" evidence="2">
    <location>
        <begin position="28"/>
        <end position="189"/>
    </location>
</feature>
<evidence type="ECO:0000256" key="2">
    <source>
        <dbReference type="SAM" id="SignalP"/>
    </source>
</evidence>
<name>A0AAD5PFR2_9FUNG</name>
<dbReference type="EMBL" id="JAIXMP010000010">
    <property type="protein sequence ID" value="KAI9266870.1"/>
    <property type="molecule type" value="Genomic_DNA"/>
</dbReference>
<feature type="signal peptide" evidence="2">
    <location>
        <begin position="1"/>
        <end position="27"/>
    </location>
</feature>
<sequence length="189" mass="21227">MKLAAPLTLLPLALMFFVSTLPQQAQSFCIYNKDDSKVRFYVKQVGGVDKVHPGKRFEKKGVYPGENGCCDYQNYDCSDIAEKDYPIKLWFNIYHFGPDAGYDATCPADAKVFVSGTQEDPKFEVTNADGQAVPFELYKVNRKNYSYGFAKPGNNTDADSKKKKGDKADKKEEGDKKVDGEDKKKTEDN</sequence>